<dbReference type="InterPro" id="IPR035965">
    <property type="entry name" value="PAS-like_dom_sf"/>
</dbReference>
<dbReference type="InterPro" id="IPR001610">
    <property type="entry name" value="PAC"/>
</dbReference>
<dbReference type="SUPFAM" id="SSF55785">
    <property type="entry name" value="PYP-like sensor domain (PAS domain)"/>
    <property type="match status" value="1"/>
</dbReference>
<evidence type="ECO:0000256" key="11">
    <source>
        <dbReference type="ARBA" id="ARBA00023012"/>
    </source>
</evidence>
<dbReference type="GO" id="GO:0016020">
    <property type="term" value="C:membrane"/>
    <property type="evidence" value="ECO:0007669"/>
    <property type="project" value="UniProtKB-SubCell"/>
</dbReference>
<dbReference type="InterPro" id="IPR013767">
    <property type="entry name" value="PAS_fold"/>
</dbReference>
<dbReference type="CDD" id="cd00130">
    <property type="entry name" value="PAS"/>
    <property type="match status" value="1"/>
</dbReference>
<dbReference type="InterPro" id="IPR050351">
    <property type="entry name" value="BphY/WalK/GraS-like"/>
</dbReference>
<dbReference type="Gene3D" id="3.30.450.20">
    <property type="entry name" value="PAS domain"/>
    <property type="match status" value="1"/>
</dbReference>
<dbReference type="Pfam" id="PF00989">
    <property type="entry name" value="PAS"/>
    <property type="match status" value="1"/>
</dbReference>
<keyword evidence="7" id="KW-0547">Nucleotide-binding</keyword>
<dbReference type="EMBL" id="RAPN01000001">
    <property type="protein sequence ID" value="RKD90512.1"/>
    <property type="molecule type" value="Genomic_DNA"/>
</dbReference>
<evidence type="ECO:0000259" key="15">
    <source>
        <dbReference type="PROSITE" id="PS50113"/>
    </source>
</evidence>
<keyword evidence="10" id="KW-1133">Transmembrane helix</keyword>
<organism evidence="16 17">
    <name type="scientific">Mangrovibacterium diazotrophicum</name>
    <dbReference type="NCBI Taxonomy" id="1261403"/>
    <lineage>
        <taxon>Bacteria</taxon>
        <taxon>Pseudomonadati</taxon>
        <taxon>Bacteroidota</taxon>
        <taxon>Bacteroidia</taxon>
        <taxon>Marinilabiliales</taxon>
        <taxon>Prolixibacteraceae</taxon>
        <taxon>Mangrovibacterium</taxon>
    </lineage>
</organism>
<evidence type="ECO:0000259" key="13">
    <source>
        <dbReference type="PROSITE" id="PS50109"/>
    </source>
</evidence>
<evidence type="ECO:0000313" key="16">
    <source>
        <dbReference type="EMBL" id="RKD90512.1"/>
    </source>
</evidence>
<evidence type="ECO:0000256" key="10">
    <source>
        <dbReference type="ARBA" id="ARBA00022989"/>
    </source>
</evidence>
<dbReference type="PROSITE" id="PS50112">
    <property type="entry name" value="PAS"/>
    <property type="match status" value="1"/>
</dbReference>
<dbReference type="SUPFAM" id="SSF47384">
    <property type="entry name" value="Homodimeric domain of signal transducing histidine kinase"/>
    <property type="match status" value="1"/>
</dbReference>
<dbReference type="RefSeq" id="WP_120271913.1">
    <property type="nucleotide sequence ID" value="NZ_RAPN01000001.1"/>
</dbReference>
<dbReference type="GO" id="GO:0005524">
    <property type="term" value="F:ATP binding"/>
    <property type="evidence" value="ECO:0007669"/>
    <property type="project" value="UniProtKB-KW"/>
</dbReference>
<dbReference type="Gene3D" id="3.30.565.10">
    <property type="entry name" value="Histidine kinase-like ATPase, C-terminal domain"/>
    <property type="match status" value="1"/>
</dbReference>
<accession>A0A419W4Y3</accession>
<keyword evidence="12" id="KW-0472">Membrane</keyword>
<dbReference type="InterPro" id="IPR003594">
    <property type="entry name" value="HATPase_dom"/>
</dbReference>
<evidence type="ECO:0000259" key="14">
    <source>
        <dbReference type="PROSITE" id="PS50112"/>
    </source>
</evidence>
<dbReference type="SUPFAM" id="SSF55874">
    <property type="entry name" value="ATPase domain of HSP90 chaperone/DNA topoisomerase II/histidine kinase"/>
    <property type="match status" value="1"/>
</dbReference>
<dbReference type="Proteomes" id="UP000283387">
    <property type="component" value="Unassembled WGS sequence"/>
</dbReference>
<dbReference type="PANTHER" id="PTHR42878">
    <property type="entry name" value="TWO-COMPONENT HISTIDINE KINASE"/>
    <property type="match status" value="1"/>
</dbReference>
<reference evidence="16 17" key="1">
    <citation type="submission" date="2018-09" db="EMBL/GenBank/DDBJ databases">
        <title>Genomic Encyclopedia of Archaeal and Bacterial Type Strains, Phase II (KMG-II): from individual species to whole genera.</title>
        <authorList>
            <person name="Goeker M."/>
        </authorList>
    </citation>
    <scope>NUCLEOTIDE SEQUENCE [LARGE SCALE GENOMIC DNA]</scope>
    <source>
        <strain evidence="16 17">DSM 27148</strain>
    </source>
</reference>
<evidence type="ECO:0000256" key="6">
    <source>
        <dbReference type="ARBA" id="ARBA00022692"/>
    </source>
</evidence>
<dbReference type="CDD" id="cd00082">
    <property type="entry name" value="HisKA"/>
    <property type="match status" value="1"/>
</dbReference>
<evidence type="ECO:0000256" key="1">
    <source>
        <dbReference type="ARBA" id="ARBA00000085"/>
    </source>
</evidence>
<dbReference type="InterPro" id="IPR000700">
    <property type="entry name" value="PAS-assoc_C"/>
</dbReference>
<dbReference type="AlphaFoldDB" id="A0A419W4Y3"/>
<keyword evidence="17" id="KW-1185">Reference proteome</keyword>
<dbReference type="FunFam" id="3.30.565.10:FF:000006">
    <property type="entry name" value="Sensor histidine kinase WalK"/>
    <property type="match status" value="1"/>
</dbReference>
<dbReference type="SMART" id="SM00387">
    <property type="entry name" value="HATPase_c"/>
    <property type="match status" value="1"/>
</dbReference>
<dbReference type="InterPro" id="IPR003661">
    <property type="entry name" value="HisK_dim/P_dom"/>
</dbReference>
<dbReference type="Gene3D" id="1.10.287.130">
    <property type="match status" value="1"/>
</dbReference>
<dbReference type="Pfam" id="PF02518">
    <property type="entry name" value="HATPase_c"/>
    <property type="match status" value="1"/>
</dbReference>
<dbReference type="GO" id="GO:0006355">
    <property type="term" value="P:regulation of DNA-templated transcription"/>
    <property type="evidence" value="ECO:0007669"/>
    <property type="project" value="InterPro"/>
</dbReference>
<keyword evidence="9" id="KW-0067">ATP-binding</keyword>
<dbReference type="InterPro" id="IPR004358">
    <property type="entry name" value="Sig_transdc_His_kin-like_C"/>
</dbReference>
<feature type="domain" description="PAC" evidence="15">
    <location>
        <begin position="97"/>
        <end position="149"/>
    </location>
</feature>
<evidence type="ECO:0000256" key="3">
    <source>
        <dbReference type="ARBA" id="ARBA00012438"/>
    </source>
</evidence>
<comment type="subcellular location">
    <subcellularLocation>
        <location evidence="2">Membrane</location>
        <topology evidence="2">Multi-pass membrane protein</topology>
    </subcellularLocation>
</comment>
<evidence type="ECO:0000256" key="5">
    <source>
        <dbReference type="ARBA" id="ARBA00022679"/>
    </source>
</evidence>
<evidence type="ECO:0000256" key="2">
    <source>
        <dbReference type="ARBA" id="ARBA00004141"/>
    </source>
</evidence>
<dbReference type="GO" id="GO:0000155">
    <property type="term" value="F:phosphorelay sensor kinase activity"/>
    <property type="evidence" value="ECO:0007669"/>
    <property type="project" value="InterPro"/>
</dbReference>
<proteinExistence type="predicted"/>
<dbReference type="PROSITE" id="PS50113">
    <property type="entry name" value="PAC"/>
    <property type="match status" value="1"/>
</dbReference>
<keyword evidence="4" id="KW-0597">Phosphoprotein</keyword>
<evidence type="ECO:0000256" key="4">
    <source>
        <dbReference type="ARBA" id="ARBA00022553"/>
    </source>
</evidence>
<keyword evidence="6" id="KW-0812">Transmembrane</keyword>
<dbReference type="NCBIfam" id="TIGR00229">
    <property type="entry name" value="sensory_box"/>
    <property type="match status" value="1"/>
</dbReference>
<dbReference type="SMART" id="SM00388">
    <property type="entry name" value="HisKA"/>
    <property type="match status" value="1"/>
</dbReference>
<evidence type="ECO:0000256" key="8">
    <source>
        <dbReference type="ARBA" id="ARBA00022777"/>
    </source>
</evidence>
<keyword evidence="8" id="KW-0418">Kinase</keyword>
<evidence type="ECO:0000256" key="7">
    <source>
        <dbReference type="ARBA" id="ARBA00022741"/>
    </source>
</evidence>
<dbReference type="PROSITE" id="PS50109">
    <property type="entry name" value="HIS_KIN"/>
    <property type="match status" value="1"/>
</dbReference>
<protein>
    <recommendedName>
        <fullName evidence="3">histidine kinase</fullName>
        <ecNumber evidence="3">2.7.13.3</ecNumber>
    </recommendedName>
</protein>
<dbReference type="EC" id="2.7.13.3" evidence="3"/>
<dbReference type="CDD" id="cd00075">
    <property type="entry name" value="HATPase"/>
    <property type="match status" value="1"/>
</dbReference>
<dbReference type="PANTHER" id="PTHR42878:SF7">
    <property type="entry name" value="SENSOR HISTIDINE KINASE GLRK"/>
    <property type="match status" value="1"/>
</dbReference>
<feature type="domain" description="Histidine kinase" evidence="13">
    <location>
        <begin position="167"/>
        <end position="385"/>
    </location>
</feature>
<dbReference type="SMART" id="SM00086">
    <property type="entry name" value="PAC"/>
    <property type="match status" value="1"/>
</dbReference>
<feature type="domain" description="PAS" evidence="14">
    <location>
        <begin position="20"/>
        <end position="67"/>
    </location>
</feature>
<dbReference type="GO" id="GO:0000156">
    <property type="term" value="F:phosphorelay response regulator activity"/>
    <property type="evidence" value="ECO:0007669"/>
    <property type="project" value="TreeGrafter"/>
</dbReference>
<name>A0A419W4Y3_9BACT</name>
<evidence type="ECO:0000256" key="9">
    <source>
        <dbReference type="ARBA" id="ARBA00022840"/>
    </source>
</evidence>
<gene>
    <name evidence="16" type="ORF">BC643_0852</name>
</gene>
<dbReference type="InterPro" id="IPR005467">
    <property type="entry name" value="His_kinase_dom"/>
</dbReference>
<dbReference type="Pfam" id="PF00512">
    <property type="entry name" value="HisKA"/>
    <property type="match status" value="1"/>
</dbReference>
<dbReference type="GO" id="GO:0030295">
    <property type="term" value="F:protein kinase activator activity"/>
    <property type="evidence" value="ECO:0007669"/>
    <property type="project" value="TreeGrafter"/>
</dbReference>
<dbReference type="PRINTS" id="PR00344">
    <property type="entry name" value="BCTRLSENSOR"/>
</dbReference>
<comment type="caution">
    <text evidence="16">The sequence shown here is derived from an EMBL/GenBank/DDBJ whole genome shotgun (WGS) entry which is preliminary data.</text>
</comment>
<keyword evidence="5" id="KW-0808">Transferase</keyword>
<dbReference type="SMART" id="SM00091">
    <property type="entry name" value="PAS"/>
    <property type="match status" value="1"/>
</dbReference>
<keyword evidence="11" id="KW-0902">Two-component regulatory system</keyword>
<dbReference type="OrthoDB" id="9781208at2"/>
<dbReference type="GO" id="GO:0007234">
    <property type="term" value="P:osmosensory signaling via phosphorelay pathway"/>
    <property type="evidence" value="ECO:0007669"/>
    <property type="project" value="TreeGrafter"/>
</dbReference>
<dbReference type="InterPro" id="IPR000014">
    <property type="entry name" value="PAS"/>
</dbReference>
<evidence type="ECO:0000313" key="17">
    <source>
        <dbReference type="Proteomes" id="UP000283387"/>
    </source>
</evidence>
<sequence length="388" mass="44386">MDKNLTFESLQNRVKELEQELKIRSELLDKSIDIIWKLDLKLRFTFVSPSVFETFGYTQDEWIGSTLSSHASPSEFIRMSQKALDSITYYSEDTPFEMFEAVMLRKDGTPIDVEVAAKLVFDTNGLPKELIGSTRDITQRKKAERELREKTDQLKASNAAKDKFFSIVAHDLKNPFSALIGFSSLLQEEVEHVENENIVQFSSIINNTLLRTFDYLNNLLEWSRLQLSQIDLYRSTFNLYKLVHSTVEMLFIQAQTKNLTIRISIPEYTEMYADRKMIQTVLMNLISNAIKYSHKRSEIKIEVDSDDEGVSVYVKDKGIGLSPRMQENMFNIEKSVSTPGTEAETGTGLGLILCKEFIAKNEGSIGVESMEGKGSTFWFKIPHKTKQG</sequence>
<evidence type="ECO:0000256" key="12">
    <source>
        <dbReference type="ARBA" id="ARBA00023136"/>
    </source>
</evidence>
<dbReference type="InterPro" id="IPR036890">
    <property type="entry name" value="HATPase_C_sf"/>
</dbReference>
<dbReference type="InterPro" id="IPR036097">
    <property type="entry name" value="HisK_dim/P_sf"/>
</dbReference>
<comment type="catalytic activity">
    <reaction evidence="1">
        <text>ATP + protein L-histidine = ADP + protein N-phospho-L-histidine.</text>
        <dbReference type="EC" id="2.7.13.3"/>
    </reaction>
</comment>